<feature type="signal peptide" evidence="1">
    <location>
        <begin position="1"/>
        <end position="25"/>
    </location>
</feature>
<dbReference type="PANTHER" id="PTHR35563">
    <property type="entry name" value="BARREL METAL-DEPENDENT HYDROLASE, PUTATIVE (AFU_ORTHOLOGUE AFUA_1G16240)-RELATED"/>
    <property type="match status" value="1"/>
</dbReference>
<dbReference type="PROSITE" id="PS51318">
    <property type="entry name" value="TAT"/>
    <property type="match status" value="1"/>
</dbReference>
<protein>
    <submittedName>
        <fullName evidence="3">Predicted metal-dependent hydrolase of the TIM-barrel fold</fullName>
    </submittedName>
</protein>
<feature type="chain" id="PRO_5019145725" evidence="1">
    <location>
        <begin position="26"/>
        <end position="311"/>
    </location>
</feature>
<dbReference type="GO" id="GO:0016787">
    <property type="term" value="F:hydrolase activity"/>
    <property type="evidence" value="ECO:0007669"/>
    <property type="project" value="UniProtKB-KW"/>
</dbReference>
<sequence length="311" mass="33739">MPFSRRNFLQAGCALGAYHAFSAFAQTPFSTGDEQPTLPIPPGSVDCHMHLYDDRYPAVAGARLRPPNASLADYQRLQTRLGMQRMVIVTPSTYGTDNRLLLAGLRQSAGNARGVAVIDTTIDDAMLEQMDRAGVRGIRFNLRTGGTPLAALETLAARIAPLGWHIQLVATGEAFIALEQRLAALPVPLVIDHMGHIPQPAGVNSAAFHTLLRLIARGNSWIKLSGPYITSRVGPPSYHDVGLVAAALVQANPQRVLWGSDWPHPTVKQHKPDDAAILNLLARWAPSSAEQERILRINPGQLYGFDDGEQS</sequence>
<evidence type="ECO:0000313" key="4">
    <source>
        <dbReference type="Proteomes" id="UP000271603"/>
    </source>
</evidence>
<evidence type="ECO:0000313" key="3">
    <source>
        <dbReference type="EMBL" id="VEA72785.1"/>
    </source>
</evidence>
<dbReference type="Proteomes" id="UP000271603">
    <property type="component" value="Chromosome"/>
</dbReference>
<evidence type="ECO:0000259" key="2">
    <source>
        <dbReference type="Pfam" id="PF04909"/>
    </source>
</evidence>
<dbReference type="EMBL" id="LR134155">
    <property type="protein sequence ID" value="VEA72785.1"/>
    <property type="molecule type" value="Genomic_DNA"/>
</dbReference>
<proteinExistence type="predicted"/>
<dbReference type="STRING" id="61652.AXX16_3563"/>
<feature type="domain" description="Amidohydrolase-related" evidence="2">
    <location>
        <begin position="45"/>
        <end position="305"/>
    </location>
</feature>
<dbReference type="InterPro" id="IPR032466">
    <property type="entry name" value="Metal_Hydrolase"/>
</dbReference>
<dbReference type="Gene3D" id="3.20.20.140">
    <property type="entry name" value="Metal-dependent hydrolases"/>
    <property type="match status" value="1"/>
</dbReference>
<dbReference type="InterPro" id="IPR006680">
    <property type="entry name" value="Amidohydro-rel"/>
</dbReference>
<dbReference type="Pfam" id="PF04909">
    <property type="entry name" value="Amidohydro_2"/>
    <property type="match status" value="1"/>
</dbReference>
<organism evidence="3 4">
    <name type="scientific">Serratia rubidaea</name>
    <name type="common">Serratia marinorubra</name>
    <dbReference type="NCBI Taxonomy" id="61652"/>
    <lineage>
        <taxon>Bacteria</taxon>
        <taxon>Pseudomonadati</taxon>
        <taxon>Pseudomonadota</taxon>
        <taxon>Gammaproteobacteria</taxon>
        <taxon>Enterobacterales</taxon>
        <taxon>Yersiniaceae</taxon>
        <taxon>Serratia</taxon>
    </lineage>
</organism>
<gene>
    <name evidence="3" type="ORF">NCTC9419_04401</name>
</gene>
<accession>A0A447QRY5</accession>
<name>A0A447QRY5_SERRU</name>
<dbReference type="AlphaFoldDB" id="A0A447QRY5"/>
<keyword evidence="1" id="KW-0732">Signal</keyword>
<evidence type="ECO:0000256" key="1">
    <source>
        <dbReference type="SAM" id="SignalP"/>
    </source>
</evidence>
<dbReference type="PANTHER" id="PTHR35563:SF2">
    <property type="entry name" value="BARREL METAL-DEPENDENT HYDROLASE, PUTATIVE (AFU_ORTHOLOGUE AFUA_1G16240)-RELATED"/>
    <property type="match status" value="1"/>
</dbReference>
<reference evidence="3 4" key="1">
    <citation type="submission" date="2018-12" db="EMBL/GenBank/DDBJ databases">
        <authorList>
            <consortium name="Pathogen Informatics"/>
        </authorList>
    </citation>
    <scope>NUCLEOTIDE SEQUENCE [LARGE SCALE GENOMIC DNA]</scope>
    <source>
        <strain evidence="3 4">NCTC9419</strain>
    </source>
</reference>
<dbReference type="InterPro" id="IPR052358">
    <property type="entry name" value="Aro_Compnd_Degr_Hydrolases"/>
</dbReference>
<dbReference type="InterPro" id="IPR006311">
    <property type="entry name" value="TAT_signal"/>
</dbReference>
<dbReference type="SUPFAM" id="SSF51556">
    <property type="entry name" value="Metallo-dependent hydrolases"/>
    <property type="match status" value="1"/>
</dbReference>
<keyword evidence="3" id="KW-0378">Hydrolase</keyword>